<dbReference type="HOGENOM" id="CLU_1793579_0_0_9"/>
<dbReference type="STRING" id="883113.HMPREF9708_00164"/>
<dbReference type="Proteomes" id="UP000006190">
    <property type="component" value="Unassembled WGS sequence"/>
</dbReference>
<dbReference type="AlphaFoldDB" id="H3NH25"/>
<keyword evidence="1" id="KW-0472">Membrane</keyword>
<dbReference type="RefSeq" id="WP_006308029.1">
    <property type="nucleotide sequence ID" value="NZ_JH601133.1"/>
</dbReference>
<keyword evidence="1" id="KW-1133">Transmembrane helix</keyword>
<accession>H3NH25</accession>
<protein>
    <submittedName>
        <fullName evidence="2">Uncharacterized protein</fullName>
    </submittedName>
</protein>
<reference evidence="2 3" key="1">
    <citation type="submission" date="2012-01" db="EMBL/GenBank/DDBJ databases">
        <title>The Genome Sequence of Facklamia languida CCUG 37842.</title>
        <authorList>
            <consortium name="The Broad Institute Genome Sequencing Platform"/>
            <person name="Earl A."/>
            <person name="Ward D."/>
            <person name="Feldgarden M."/>
            <person name="Gevers D."/>
            <person name="Huys G."/>
            <person name="Young S.K."/>
            <person name="Zeng Q."/>
            <person name="Gargeya S."/>
            <person name="Fitzgerald M."/>
            <person name="Haas B."/>
            <person name="Abouelleil A."/>
            <person name="Alvarado L."/>
            <person name="Arachchi H.M."/>
            <person name="Berlin A."/>
            <person name="Chapman S.B."/>
            <person name="Gearin G."/>
            <person name="Goldberg J."/>
            <person name="Griggs A."/>
            <person name="Gujja S."/>
            <person name="Hansen M."/>
            <person name="Heiman D."/>
            <person name="Howarth C."/>
            <person name="Larimer J."/>
            <person name="Lui A."/>
            <person name="MacDonald P.J.P."/>
            <person name="McCowen C."/>
            <person name="Montmayeur A."/>
            <person name="Murphy C."/>
            <person name="Neiman D."/>
            <person name="Pearson M."/>
            <person name="Priest M."/>
            <person name="Roberts A."/>
            <person name="Saif S."/>
            <person name="Shea T."/>
            <person name="Sisk P."/>
            <person name="Stolte C."/>
            <person name="Sykes S."/>
            <person name="Wortman J."/>
            <person name="Nusbaum C."/>
            <person name="Birren B."/>
        </authorList>
    </citation>
    <scope>NUCLEOTIDE SEQUENCE [LARGE SCALE GENOMIC DNA]</scope>
    <source>
        <strain evidence="2 3">CCUG 37842</strain>
    </source>
</reference>
<evidence type="ECO:0000313" key="3">
    <source>
        <dbReference type="Proteomes" id="UP000006190"/>
    </source>
</evidence>
<organism evidence="2 3">
    <name type="scientific">Facklamia languida CCUG 37842</name>
    <dbReference type="NCBI Taxonomy" id="883113"/>
    <lineage>
        <taxon>Bacteria</taxon>
        <taxon>Bacillati</taxon>
        <taxon>Bacillota</taxon>
        <taxon>Bacilli</taxon>
        <taxon>Lactobacillales</taxon>
        <taxon>Aerococcaceae</taxon>
        <taxon>Facklamia</taxon>
    </lineage>
</organism>
<dbReference type="EMBL" id="AGEG01000002">
    <property type="protein sequence ID" value="EHR38080.1"/>
    <property type="molecule type" value="Genomic_DNA"/>
</dbReference>
<keyword evidence="3" id="KW-1185">Reference proteome</keyword>
<comment type="caution">
    <text evidence="2">The sequence shown here is derived from an EMBL/GenBank/DDBJ whole genome shotgun (WGS) entry which is preliminary data.</text>
</comment>
<name>H3NH25_9LACT</name>
<sequence>MQTSNNRNSSPGDSANHWTSSGHLDWYEGNAARQIAQPEWIEETQPAHSSNQRQVSGYFLQKGINLLLVGVFLLSLFANLFLQWQTIQMNQRMSEYSANQIQLDEEMNIMLNEIAQSFDYDRIKLVAQEQGMEQVRERVKEISQ</sequence>
<keyword evidence="1" id="KW-0812">Transmembrane</keyword>
<evidence type="ECO:0000313" key="2">
    <source>
        <dbReference type="EMBL" id="EHR38080.1"/>
    </source>
</evidence>
<gene>
    <name evidence="2" type="ORF">HMPREF9708_00164</name>
</gene>
<proteinExistence type="predicted"/>
<feature type="transmembrane region" description="Helical" evidence="1">
    <location>
        <begin position="63"/>
        <end position="82"/>
    </location>
</feature>
<evidence type="ECO:0000256" key="1">
    <source>
        <dbReference type="SAM" id="Phobius"/>
    </source>
</evidence>
<dbReference type="OrthoDB" id="10016872at2"/>
<dbReference type="PATRIC" id="fig|883113.3.peg.161"/>